<accession>A0ABY7CJH2</accession>
<dbReference type="GeneID" id="77810537"/>
<reference evidence="2" key="1">
    <citation type="submission" date="2022-10" db="EMBL/GenBank/DDBJ databases">
        <title>Puccinia triticina Genome sequencing and assembly.</title>
        <authorList>
            <person name="Li C."/>
        </authorList>
    </citation>
    <scope>NUCLEOTIDE SEQUENCE</scope>
    <source>
        <strain evidence="2">Pt15</strain>
    </source>
</reference>
<feature type="compositionally biased region" description="Polar residues" evidence="1">
    <location>
        <begin position="96"/>
        <end position="112"/>
    </location>
</feature>
<gene>
    <name evidence="2" type="ORF">PtA15_5A839</name>
</gene>
<dbReference type="Proteomes" id="UP001164743">
    <property type="component" value="Chromosome 5A"/>
</dbReference>
<evidence type="ECO:0000256" key="1">
    <source>
        <dbReference type="SAM" id="MobiDB-lite"/>
    </source>
</evidence>
<feature type="region of interest" description="Disordered" evidence="1">
    <location>
        <begin position="1"/>
        <end position="47"/>
    </location>
</feature>
<protein>
    <submittedName>
        <fullName evidence="2">Uncharacterized protein</fullName>
    </submittedName>
</protein>
<sequence>MIPTSQNSGYTQGRATQTASHPIPPNHIDLSEDPDSPDDNPTAGYYIQPNYPSVEYIDNLLLNQNLSEPNFRNSTELFILFYSTAAKPQAQAPTRMPSSTTAGSSDQPTSQL</sequence>
<proteinExistence type="predicted"/>
<evidence type="ECO:0000313" key="2">
    <source>
        <dbReference type="EMBL" id="WAQ85264.1"/>
    </source>
</evidence>
<name>A0ABY7CJH2_9BASI</name>
<feature type="region of interest" description="Disordered" evidence="1">
    <location>
        <begin position="88"/>
        <end position="112"/>
    </location>
</feature>
<feature type="compositionally biased region" description="Polar residues" evidence="1">
    <location>
        <begin position="1"/>
        <end position="20"/>
    </location>
</feature>
<organism evidence="2 3">
    <name type="scientific">Puccinia triticina</name>
    <dbReference type="NCBI Taxonomy" id="208348"/>
    <lineage>
        <taxon>Eukaryota</taxon>
        <taxon>Fungi</taxon>
        <taxon>Dikarya</taxon>
        <taxon>Basidiomycota</taxon>
        <taxon>Pucciniomycotina</taxon>
        <taxon>Pucciniomycetes</taxon>
        <taxon>Pucciniales</taxon>
        <taxon>Pucciniaceae</taxon>
        <taxon>Puccinia</taxon>
    </lineage>
</organism>
<evidence type="ECO:0000313" key="3">
    <source>
        <dbReference type="Proteomes" id="UP001164743"/>
    </source>
</evidence>
<dbReference type="RefSeq" id="XP_053020819.1">
    <property type="nucleotide sequence ID" value="XM_053169642.1"/>
</dbReference>
<keyword evidence="3" id="KW-1185">Reference proteome</keyword>
<dbReference type="EMBL" id="CP110425">
    <property type="protein sequence ID" value="WAQ85264.1"/>
    <property type="molecule type" value="Genomic_DNA"/>
</dbReference>